<protein>
    <submittedName>
        <fullName evidence="1">Uncharacterized protein</fullName>
    </submittedName>
</protein>
<reference evidence="1 2" key="1">
    <citation type="submission" date="2015-02" db="EMBL/GenBank/DDBJ databases">
        <title>Complete Genome Sequencing of Pseudomonas putida S13.1.2.</title>
        <authorList>
            <person name="Chong T.M."/>
            <person name="Chan K.G."/>
            <person name="Dessaux Y."/>
        </authorList>
    </citation>
    <scope>NUCLEOTIDE SEQUENCE [LARGE SCALE GENOMIC DNA]</scope>
    <source>
        <strain evidence="1 2">S13.1.2</strain>
    </source>
</reference>
<dbReference type="RefSeq" id="WP_019471971.1">
    <property type="nucleotide sequence ID" value="NZ_CP010979.1"/>
</dbReference>
<evidence type="ECO:0000313" key="2">
    <source>
        <dbReference type="Proteomes" id="UP000033260"/>
    </source>
</evidence>
<organism evidence="1 2">
    <name type="scientific">Pseudomonas putida S13.1.2</name>
    <dbReference type="NCBI Taxonomy" id="1384061"/>
    <lineage>
        <taxon>Bacteria</taxon>
        <taxon>Pseudomonadati</taxon>
        <taxon>Pseudomonadota</taxon>
        <taxon>Gammaproteobacteria</taxon>
        <taxon>Pseudomonadales</taxon>
        <taxon>Pseudomonadaceae</taxon>
        <taxon>Pseudomonas</taxon>
    </lineage>
</organism>
<sequence>MANQIAELDAYLELLAQIADELEQQVAPCPTTRPMLIAWLTEWIRSPEALSEIRRELPRLPQVLKSAYSEWNHLGGGH</sequence>
<evidence type="ECO:0000313" key="1">
    <source>
        <dbReference type="EMBL" id="AJQ46213.1"/>
    </source>
</evidence>
<dbReference type="AlphaFoldDB" id="A0AAU8S8Y5"/>
<gene>
    <name evidence="1" type="ORF">N805_02800</name>
</gene>
<proteinExistence type="predicted"/>
<dbReference type="EMBL" id="CP010979">
    <property type="protein sequence ID" value="AJQ46213.1"/>
    <property type="molecule type" value="Genomic_DNA"/>
</dbReference>
<dbReference type="Proteomes" id="UP000033260">
    <property type="component" value="Chromosome"/>
</dbReference>
<accession>A0AAU8S8Y5</accession>
<name>A0AAU8S8Y5_PSEPU</name>